<dbReference type="SUPFAM" id="SSF54593">
    <property type="entry name" value="Glyoxalase/Bleomycin resistance protein/Dihydroxybiphenyl dioxygenase"/>
    <property type="match status" value="1"/>
</dbReference>
<evidence type="ECO:0000259" key="1">
    <source>
        <dbReference type="Pfam" id="PF22677"/>
    </source>
</evidence>
<comment type="caution">
    <text evidence="2">The sequence shown here is derived from an EMBL/GenBank/DDBJ whole genome shotgun (WGS) entry which is preliminary data.</text>
</comment>
<gene>
    <name evidence="2" type="ORF">LWC34_29125</name>
</gene>
<dbReference type="RefSeq" id="WP_233728284.1">
    <property type="nucleotide sequence ID" value="NZ_JAJVCN010000002.1"/>
</dbReference>
<dbReference type="InterPro" id="IPR053863">
    <property type="entry name" value="Glyoxy/Ble-like_N"/>
</dbReference>
<accession>A0ABS8ZGA2</accession>
<dbReference type="EMBL" id="JAJVCN010000002">
    <property type="protein sequence ID" value="MCE7006859.1"/>
    <property type="molecule type" value="Genomic_DNA"/>
</dbReference>
<dbReference type="InterPro" id="IPR029068">
    <property type="entry name" value="Glyas_Bleomycin-R_OHBP_Dase"/>
</dbReference>
<reference evidence="2 3" key="1">
    <citation type="submission" date="2021-12" db="EMBL/GenBank/DDBJ databases">
        <title>Genome sequence of Kibdelosporangium philippinense ATCC 49844.</title>
        <authorList>
            <person name="Fedorov E.A."/>
            <person name="Omeragic M."/>
            <person name="Shalygina K.F."/>
            <person name="Maclea K.S."/>
        </authorList>
    </citation>
    <scope>NUCLEOTIDE SEQUENCE [LARGE SCALE GENOMIC DNA]</scope>
    <source>
        <strain evidence="2 3">ATCC 49844</strain>
    </source>
</reference>
<dbReference type="Proteomes" id="UP001521150">
    <property type="component" value="Unassembled WGS sequence"/>
</dbReference>
<name>A0ABS8ZGA2_9PSEU</name>
<dbReference type="Gene3D" id="3.10.180.10">
    <property type="entry name" value="2,3-Dihydroxybiphenyl 1,2-Dioxygenase, domain 1"/>
    <property type="match status" value="1"/>
</dbReference>
<evidence type="ECO:0000313" key="2">
    <source>
        <dbReference type="EMBL" id="MCE7006859.1"/>
    </source>
</evidence>
<protein>
    <submittedName>
        <fullName evidence="2">VOC family protein</fullName>
    </submittedName>
</protein>
<evidence type="ECO:0000313" key="3">
    <source>
        <dbReference type="Proteomes" id="UP001521150"/>
    </source>
</evidence>
<organism evidence="2 3">
    <name type="scientific">Kibdelosporangium philippinense</name>
    <dbReference type="NCBI Taxonomy" id="211113"/>
    <lineage>
        <taxon>Bacteria</taxon>
        <taxon>Bacillati</taxon>
        <taxon>Actinomycetota</taxon>
        <taxon>Actinomycetes</taxon>
        <taxon>Pseudonocardiales</taxon>
        <taxon>Pseudonocardiaceae</taxon>
        <taxon>Kibdelosporangium</taxon>
    </lineage>
</organism>
<dbReference type="Pfam" id="PF22677">
    <property type="entry name" value="Ble-like_N"/>
    <property type="match status" value="1"/>
</dbReference>
<sequence>MFENTKAFSGFSVDDIDAARRFYGEVLGLRISEANGMLTLHIAGDRDTLVCPKKDHVPATFTILNFPVEDVEAAS</sequence>
<keyword evidence="3" id="KW-1185">Reference proteome</keyword>
<dbReference type="CDD" id="cd06587">
    <property type="entry name" value="VOC"/>
    <property type="match status" value="1"/>
</dbReference>
<proteinExistence type="predicted"/>
<feature type="domain" description="Glyoxalase/Bleomycin resistance-like N-terminal" evidence="1">
    <location>
        <begin position="13"/>
        <end position="33"/>
    </location>
</feature>